<dbReference type="NCBIfam" id="TIGR03704">
    <property type="entry name" value="PrmC_rel_meth"/>
    <property type="match status" value="1"/>
</dbReference>
<feature type="domain" description="Methyltransferase small" evidence="6">
    <location>
        <begin position="109"/>
        <end position="202"/>
    </location>
</feature>
<dbReference type="OrthoDB" id="9800643at2"/>
<reference evidence="7 8" key="1">
    <citation type="submission" date="2019-04" db="EMBL/GenBank/DDBJ databases">
        <title>Draft genome sequences for three unisolated Alnus-infective Frankia Sp+ strains, AgTrS, AiOr and AvVan, the first sequenced Frankia strains able to sporulate in-planta.</title>
        <authorList>
            <person name="Bethencourt L."/>
            <person name="Vautrin F."/>
            <person name="Taib N."/>
            <person name="Dubost A."/>
            <person name="Castro-Garcia L."/>
            <person name="Imbaud O."/>
            <person name="Abrouk D."/>
            <person name="Fournier P."/>
            <person name="Briolay J."/>
            <person name="Nguyen A."/>
            <person name="Normand P."/>
            <person name="Fernandez M.P."/>
            <person name="Brochier-Armanet C."/>
            <person name="Herrera-Belaroussi A."/>
        </authorList>
    </citation>
    <scope>NUCLEOTIDE SEQUENCE [LARGE SCALE GENOMIC DNA]</scope>
    <source>
        <strain evidence="7 8">AvVan</strain>
    </source>
</reference>
<dbReference type="Proteomes" id="UP000305282">
    <property type="component" value="Unassembled WGS sequence"/>
</dbReference>
<dbReference type="EMBL" id="SSXH01000285">
    <property type="protein sequence ID" value="THJ74249.1"/>
    <property type="molecule type" value="Genomic_DNA"/>
</dbReference>
<dbReference type="CDD" id="cd02440">
    <property type="entry name" value="AdoMet_MTases"/>
    <property type="match status" value="1"/>
</dbReference>
<comment type="caution">
    <text evidence="7">The sequence shown here is derived from an EMBL/GenBank/DDBJ whole genome shotgun (WGS) entry which is preliminary data.</text>
</comment>
<protein>
    <recommendedName>
        <fullName evidence="1">peptide chain release factor N(5)-glutamine methyltransferase</fullName>
        <ecNumber evidence="1">2.1.1.297</ecNumber>
    </recommendedName>
</protein>
<evidence type="ECO:0000256" key="5">
    <source>
        <dbReference type="ARBA" id="ARBA00048391"/>
    </source>
</evidence>
<name>A0A4V3Z7K5_9ACTN</name>
<dbReference type="Gene3D" id="1.10.8.10">
    <property type="entry name" value="DNA helicase RuvA subunit, C-terminal domain"/>
    <property type="match status" value="1"/>
</dbReference>
<dbReference type="InterPro" id="IPR029063">
    <property type="entry name" value="SAM-dependent_MTases_sf"/>
</dbReference>
<organism evidence="7 8">
    <name type="scientific">Candidatus Frankia alpina</name>
    <dbReference type="NCBI Taxonomy" id="2699483"/>
    <lineage>
        <taxon>Bacteria</taxon>
        <taxon>Bacillati</taxon>
        <taxon>Actinomycetota</taxon>
        <taxon>Actinomycetes</taxon>
        <taxon>Frankiales</taxon>
        <taxon>Frankiaceae</taxon>
        <taxon>Frankia</taxon>
    </lineage>
</organism>
<keyword evidence="4" id="KW-0949">S-adenosyl-L-methionine</keyword>
<dbReference type="InterPro" id="IPR004556">
    <property type="entry name" value="HemK-like"/>
</dbReference>
<comment type="catalytic activity">
    <reaction evidence="5">
        <text>L-glutaminyl-[peptide chain release factor] + S-adenosyl-L-methionine = N(5)-methyl-L-glutaminyl-[peptide chain release factor] + S-adenosyl-L-homocysteine + H(+)</text>
        <dbReference type="Rhea" id="RHEA:42896"/>
        <dbReference type="Rhea" id="RHEA-COMP:10271"/>
        <dbReference type="Rhea" id="RHEA-COMP:10272"/>
        <dbReference type="ChEBI" id="CHEBI:15378"/>
        <dbReference type="ChEBI" id="CHEBI:30011"/>
        <dbReference type="ChEBI" id="CHEBI:57856"/>
        <dbReference type="ChEBI" id="CHEBI:59789"/>
        <dbReference type="ChEBI" id="CHEBI:61891"/>
        <dbReference type="EC" id="2.1.1.297"/>
    </reaction>
</comment>
<dbReference type="Gene3D" id="3.40.50.150">
    <property type="entry name" value="Vaccinia Virus protein VP39"/>
    <property type="match status" value="1"/>
</dbReference>
<dbReference type="EC" id="2.1.1.297" evidence="1"/>
<evidence type="ECO:0000313" key="7">
    <source>
        <dbReference type="EMBL" id="THJ74249.1"/>
    </source>
</evidence>
<sequence length="303" mass="31235">MITLGAIGPGDREGALRCPERLPVSSAPSPFSPSSSAPLISRRLRAAGCVFAEDEAQLLVAAARTAAELTAMVDRRVAGQPLEYILGWAEFCGLRIAIEAGVFVPRRRTEFLVQQALEQAGASPVRIVVDLCCGSGAVAAALLAALPGAEVHAADVEPAAVRCARRNLAAVGGRVHEGDLFAALPEELRGGVDLLVVNAPYVPTDAIGLMPPEAREHEPRLALDGGTDGLDVLRRVVAGGPSWLAPGGSLLVETSARQAPSLVDALAGAELSARIEVSDELAATVVIAAFQAGDPVSLDRGGR</sequence>
<evidence type="ECO:0000256" key="1">
    <source>
        <dbReference type="ARBA" id="ARBA00012771"/>
    </source>
</evidence>
<dbReference type="PANTHER" id="PTHR18895:SF74">
    <property type="entry name" value="MTRF1L RELEASE FACTOR GLUTAMINE METHYLTRANSFERASE"/>
    <property type="match status" value="1"/>
</dbReference>
<keyword evidence="8" id="KW-1185">Reference proteome</keyword>
<dbReference type="SUPFAM" id="SSF53335">
    <property type="entry name" value="S-adenosyl-L-methionine-dependent methyltransferases"/>
    <property type="match status" value="1"/>
</dbReference>
<evidence type="ECO:0000256" key="4">
    <source>
        <dbReference type="ARBA" id="ARBA00022691"/>
    </source>
</evidence>
<dbReference type="PANTHER" id="PTHR18895">
    <property type="entry name" value="HEMK METHYLTRANSFERASE"/>
    <property type="match status" value="1"/>
</dbReference>
<keyword evidence="2" id="KW-0489">Methyltransferase</keyword>
<gene>
    <name evidence="7" type="ORF">E7Y31_12575</name>
</gene>
<evidence type="ECO:0000256" key="2">
    <source>
        <dbReference type="ARBA" id="ARBA00022603"/>
    </source>
</evidence>
<dbReference type="NCBIfam" id="TIGR00536">
    <property type="entry name" value="hemK_fam"/>
    <property type="match status" value="1"/>
</dbReference>
<dbReference type="InterPro" id="IPR022446">
    <property type="entry name" value="MeTrfrase_put"/>
</dbReference>
<dbReference type="AlphaFoldDB" id="A0A4V3Z7K5"/>
<proteinExistence type="predicted"/>
<evidence type="ECO:0000256" key="3">
    <source>
        <dbReference type="ARBA" id="ARBA00022679"/>
    </source>
</evidence>
<evidence type="ECO:0000259" key="6">
    <source>
        <dbReference type="Pfam" id="PF05175"/>
    </source>
</evidence>
<dbReference type="InterPro" id="IPR050320">
    <property type="entry name" value="N5-glutamine_MTase"/>
</dbReference>
<dbReference type="Pfam" id="PF05175">
    <property type="entry name" value="MTS"/>
    <property type="match status" value="1"/>
</dbReference>
<dbReference type="InterPro" id="IPR007848">
    <property type="entry name" value="Small_mtfrase_dom"/>
</dbReference>
<keyword evidence="3" id="KW-0808">Transferase</keyword>
<dbReference type="GO" id="GO:0102559">
    <property type="term" value="F:peptide chain release factor N(5)-glutamine methyltransferase activity"/>
    <property type="evidence" value="ECO:0007669"/>
    <property type="project" value="UniProtKB-EC"/>
</dbReference>
<evidence type="ECO:0000313" key="8">
    <source>
        <dbReference type="Proteomes" id="UP000305282"/>
    </source>
</evidence>
<accession>A0A4V3Z7K5</accession>
<dbReference type="GO" id="GO:0032259">
    <property type="term" value="P:methylation"/>
    <property type="evidence" value="ECO:0007669"/>
    <property type="project" value="UniProtKB-KW"/>
</dbReference>